<feature type="domain" description="3-hydroxyisobutyrate dehydrogenase-like NAD-binding" evidence="2">
    <location>
        <begin position="334"/>
        <end position="428"/>
    </location>
</feature>
<dbReference type="SUPFAM" id="SSF51735">
    <property type="entry name" value="NAD(P)-binding Rossmann-fold domains"/>
    <property type="match status" value="1"/>
</dbReference>
<dbReference type="InterPro" id="IPR008927">
    <property type="entry name" value="6-PGluconate_DH-like_C_sf"/>
</dbReference>
<dbReference type="InterPro" id="IPR036291">
    <property type="entry name" value="NAD(P)-bd_dom_sf"/>
</dbReference>
<dbReference type="InterPro" id="IPR013328">
    <property type="entry name" value="6PGD_dom2"/>
</dbReference>
<gene>
    <name evidence="3" type="ORF">IMSHALPRED_002289</name>
</gene>
<feature type="domain" description="6-phosphogluconate dehydrogenase NADP-binding" evidence="1">
    <location>
        <begin position="8"/>
        <end position="164"/>
    </location>
</feature>
<dbReference type="InterPro" id="IPR029154">
    <property type="entry name" value="HIBADH-like_NADP-bd"/>
</dbReference>
<dbReference type="Pfam" id="PF03446">
    <property type="entry name" value="NAD_binding_2"/>
    <property type="match status" value="1"/>
</dbReference>
<dbReference type="InterPro" id="IPR006115">
    <property type="entry name" value="6PGDH_NADP-bd"/>
</dbReference>
<evidence type="ECO:0000259" key="1">
    <source>
        <dbReference type="Pfam" id="PF03446"/>
    </source>
</evidence>
<evidence type="ECO:0000313" key="4">
    <source>
        <dbReference type="Proteomes" id="UP000664534"/>
    </source>
</evidence>
<dbReference type="OrthoDB" id="48988at2759"/>
<dbReference type="Gene3D" id="1.10.1040.10">
    <property type="entry name" value="N-(1-d-carboxylethyl)-l-norvaline Dehydrogenase, domain 2"/>
    <property type="match status" value="2"/>
</dbReference>
<dbReference type="EMBL" id="CAJPDT010000014">
    <property type="protein sequence ID" value="CAF9914952.1"/>
    <property type="molecule type" value="Genomic_DNA"/>
</dbReference>
<evidence type="ECO:0000313" key="3">
    <source>
        <dbReference type="EMBL" id="CAF9914952.1"/>
    </source>
</evidence>
<dbReference type="SUPFAM" id="SSF48179">
    <property type="entry name" value="6-phosphogluconate dehydrogenase C-terminal domain-like"/>
    <property type="match status" value="2"/>
</dbReference>
<organism evidence="3 4">
    <name type="scientific">Imshaugia aleurites</name>
    <dbReference type="NCBI Taxonomy" id="172621"/>
    <lineage>
        <taxon>Eukaryota</taxon>
        <taxon>Fungi</taxon>
        <taxon>Dikarya</taxon>
        <taxon>Ascomycota</taxon>
        <taxon>Pezizomycotina</taxon>
        <taxon>Lecanoromycetes</taxon>
        <taxon>OSLEUM clade</taxon>
        <taxon>Lecanoromycetidae</taxon>
        <taxon>Lecanorales</taxon>
        <taxon>Lecanorineae</taxon>
        <taxon>Parmeliaceae</taxon>
        <taxon>Imshaugia</taxon>
    </lineage>
</organism>
<comment type="caution">
    <text evidence="3">The sequence shown here is derived from an EMBL/GenBank/DDBJ whole genome shotgun (WGS) entry which is preliminary data.</text>
</comment>
<dbReference type="AlphaFoldDB" id="A0A8H3EYM7"/>
<dbReference type="PANTHER" id="PTHR43060">
    <property type="entry name" value="3-HYDROXYISOBUTYRATE DEHYDROGENASE-LIKE 1, MITOCHONDRIAL-RELATED"/>
    <property type="match status" value="1"/>
</dbReference>
<accession>A0A8H3EYM7</accession>
<dbReference type="Gene3D" id="3.40.50.720">
    <property type="entry name" value="NAD(P)-binding Rossmann-like Domain"/>
    <property type="match status" value="1"/>
</dbReference>
<dbReference type="GO" id="GO:0051287">
    <property type="term" value="F:NAD binding"/>
    <property type="evidence" value="ECO:0007669"/>
    <property type="project" value="InterPro"/>
</dbReference>
<protein>
    <recommendedName>
        <fullName evidence="5">3-hydroxyisobutyrate dehydrogenase</fullName>
    </recommendedName>
</protein>
<reference evidence="3" key="1">
    <citation type="submission" date="2021-03" db="EMBL/GenBank/DDBJ databases">
        <authorList>
            <person name="Tagirdzhanova G."/>
        </authorList>
    </citation>
    <scope>NUCLEOTIDE SEQUENCE</scope>
</reference>
<evidence type="ECO:0008006" key="5">
    <source>
        <dbReference type="Google" id="ProtNLM"/>
    </source>
</evidence>
<proteinExistence type="predicted"/>
<sequence length="432" mass="45113">MSNPPPTILFAGLGAMGHAMATHLLRSRFPVIGYDVSPPRMLSLVAEGGSCANSPAEAAPAVDVVLVMVADQRQAEAVLLDDGTGAVGGLREGKAVLMCSTVAPRWVGWLAERLRGMGRADVGLVDAPVSGGAGRAGVGELSVFAAGEDRVLFSPHVQAVLACLSDARKLYHVSGGVGAGSKAKLVHQVFAGVNIAVASEAMGLAAMAGLDTKGVLERVCEGEGASWMFGNRVPFMFEEGGRGARYSAVDIIAKDVGIVNATAREERFPLPMAGVAEQLYMSAVGAGWGREDDCVLVRLYLPGREELVLERAGRAAVGDDGAGTGVGIGVADVEDLLVGVHLAVMSEAMAFCGVLGIGADLMFDIVRNAAGASKVFEKYFREMKNGGWGLKGVEGVEGIRERLMNAVAKARELKYPLFLSSAALQEFQRQLR</sequence>
<name>A0A8H3EYM7_9LECA</name>
<feature type="domain" description="3-hydroxyisobutyrate dehydrogenase-like NAD-binding" evidence="2">
    <location>
        <begin position="178"/>
        <end position="300"/>
    </location>
</feature>
<keyword evidence="4" id="KW-1185">Reference proteome</keyword>
<dbReference type="GO" id="GO:0050661">
    <property type="term" value="F:NADP binding"/>
    <property type="evidence" value="ECO:0007669"/>
    <property type="project" value="InterPro"/>
</dbReference>
<dbReference type="Proteomes" id="UP000664534">
    <property type="component" value="Unassembled WGS sequence"/>
</dbReference>
<evidence type="ECO:0000259" key="2">
    <source>
        <dbReference type="Pfam" id="PF14833"/>
    </source>
</evidence>
<dbReference type="Pfam" id="PF14833">
    <property type="entry name" value="NAD_binding_11"/>
    <property type="match status" value="2"/>
</dbReference>
<dbReference type="PANTHER" id="PTHR43060:SF17">
    <property type="entry name" value="L-THREONATE DEHYDROGENASE"/>
    <property type="match status" value="1"/>
</dbReference>